<dbReference type="EMBL" id="CAFBLD010000002">
    <property type="protein sequence ID" value="CAB4857768.1"/>
    <property type="molecule type" value="Genomic_DNA"/>
</dbReference>
<evidence type="ECO:0000313" key="8">
    <source>
        <dbReference type="EMBL" id="CAB4857768.1"/>
    </source>
</evidence>
<dbReference type="EMBL" id="CAFBOC010000002">
    <property type="protein sequence ID" value="CAB4969238.1"/>
    <property type="molecule type" value="Genomic_DNA"/>
</dbReference>
<evidence type="ECO:0000259" key="2">
    <source>
        <dbReference type="Pfam" id="PF00171"/>
    </source>
</evidence>
<gene>
    <name evidence="4" type="ORF">UFOPK2510_00941</name>
    <name evidence="5" type="ORF">UFOPK2718_01090</name>
    <name evidence="6" type="ORF">UFOPK2936_00370</name>
    <name evidence="7" type="ORF">UFOPK3174_01201</name>
    <name evidence="8" type="ORF">UFOPK3328_00290</name>
    <name evidence="9" type="ORF">UFOPK3779_00755</name>
    <name evidence="10" type="ORF">UFOPK3913_00213</name>
    <name evidence="3" type="ORF">UFOPK4107_00814</name>
    <name evidence="11" type="ORF">UFOPK4403_00059</name>
</gene>
<dbReference type="PANTHER" id="PTHR43353">
    <property type="entry name" value="SUCCINATE-SEMIALDEHYDE DEHYDROGENASE, MITOCHONDRIAL"/>
    <property type="match status" value="1"/>
</dbReference>
<dbReference type="EMBL" id="CAFBQX010000001">
    <property type="protein sequence ID" value="CAB5069661.1"/>
    <property type="molecule type" value="Genomic_DNA"/>
</dbReference>
<dbReference type="GO" id="GO:0016620">
    <property type="term" value="F:oxidoreductase activity, acting on the aldehyde or oxo group of donors, NAD or NADP as acceptor"/>
    <property type="evidence" value="ECO:0007669"/>
    <property type="project" value="InterPro"/>
</dbReference>
<dbReference type="EMBL" id="CAEZZW010000001">
    <property type="protein sequence ID" value="CAB4773794.1"/>
    <property type="molecule type" value="Genomic_DNA"/>
</dbReference>
<evidence type="ECO:0000313" key="4">
    <source>
        <dbReference type="EMBL" id="CAB4695017.1"/>
    </source>
</evidence>
<dbReference type="EMBL" id="CAEZYM010000010">
    <property type="protein sequence ID" value="CAB4728688.1"/>
    <property type="molecule type" value="Genomic_DNA"/>
</dbReference>
<evidence type="ECO:0000313" key="6">
    <source>
        <dbReference type="EMBL" id="CAB4773794.1"/>
    </source>
</evidence>
<dbReference type="InterPro" id="IPR050740">
    <property type="entry name" value="Aldehyde_DH_Superfamily"/>
</dbReference>
<dbReference type="PANTHER" id="PTHR43353:SF3">
    <property type="entry name" value="ALDEHYDE DEHYDROGENASE-RELATED"/>
    <property type="match status" value="1"/>
</dbReference>
<evidence type="ECO:0000313" key="3">
    <source>
        <dbReference type="EMBL" id="CAB4338700.1"/>
    </source>
</evidence>
<dbReference type="EMBL" id="CAFBNH010000004">
    <property type="protein sequence ID" value="CAB4944034.1"/>
    <property type="molecule type" value="Genomic_DNA"/>
</dbReference>
<dbReference type="EMBL" id="CAFABH010000022">
    <property type="protein sequence ID" value="CAB4831824.1"/>
    <property type="molecule type" value="Genomic_DNA"/>
</dbReference>
<feature type="domain" description="Aldehyde dehydrogenase" evidence="2">
    <location>
        <begin position="3"/>
        <end position="442"/>
    </location>
</feature>
<dbReference type="InterPro" id="IPR016161">
    <property type="entry name" value="Ald_DH/histidinol_DH"/>
</dbReference>
<evidence type="ECO:0000313" key="5">
    <source>
        <dbReference type="EMBL" id="CAB4728688.1"/>
    </source>
</evidence>
<evidence type="ECO:0000313" key="9">
    <source>
        <dbReference type="EMBL" id="CAB4944034.1"/>
    </source>
</evidence>
<evidence type="ECO:0000256" key="1">
    <source>
        <dbReference type="ARBA" id="ARBA00023002"/>
    </source>
</evidence>
<evidence type="ECO:0000313" key="7">
    <source>
        <dbReference type="EMBL" id="CAB4831824.1"/>
    </source>
</evidence>
<reference evidence="4" key="1">
    <citation type="submission" date="2020-05" db="EMBL/GenBank/DDBJ databases">
        <authorList>
            <person name="Chiriac C."/>
            <person name="Salcher M."/>
            <person name="Ghai R."/>
            <person name="Kavagutti S V."/>
        </authorList>
    </citation>
    <scope>NUCLEOTIDE SEQUENCE</scope>
</reference>
<dbReference type="SUPFAM" id="SSF53720">
    <property type="entry name" value="ALDH-like"/>
    <property type="match status" value="1"/>
</dbReference>
<dbReference type="Gene3D" id="3.40.309.10">
    <property type="entry name" value="Aldehyde Dehydrogenase, Chain A, domain 2"/>
    <property type="match status" value="1"/>
</dbReference>
<organism evidence="4">
    <name type="scientific">freshwater metagenome</name>
    <dbReference type="NCBI Taxonomy" id="449393"/>
    <lineage>
        <taxon>unclassified sequences</taxon>
        <taxon>metagenomes</taxon>
        <taxon>ecological metagenomes</taxon>
    </lineage>
</organism>
<dbReference type="Gene3D" id="3.40.605.10">
    <property type="entry name" value="Aldehyde Dehydrogenase, Chain A, domain 1"/>
    <property type="match status" value="1"/>
</dbReference>
<proteinExistence type="predicted"/>
<dbReference type="Pfam" id="PF00171">
    <property type="entry name" value="Aldedh"/>
    <property type="match status" value="1"/>
</dbReference>
<keyword evidence="1" id="KW-0560">Oxidoreductase</keyword>
<name>A0A6J6P857_9ZZZZ</name>
<dbReference type="InterPro" id="IPR016163">
    <property type="entry name" value="Ald_DH_C"/>
</dbReference>
<dbReference type="EMBL" id="CAESAE010000004">
    <property type="protein sequence ID" value="CAB4338700.1"/>
    <property type="molecule type" value="Genomic_DNA"/>
</dbReference>
<protein>
    <submittedName>
        <fullName evidence="4">Unannotated protein</fullName>
    </submittedName>
</protein>
<evidence type="ECO:0000313" key="11">
    <source>
        <dbReference type="EMBL" id="CAB5069661.1"/>
    </source>
</evidence>
<sequence>MSIQSINPRTATAFGRTFEVTSDQETVHMITAAVAAQKIWGAMSAHKRAETLHLVADLIDSQATELVEIADQETGLGKVRLTGEVARTTFQLRLLADAASKEGFFAPELDSAVEGAPPQGHPNFLRTKRPIGVVTVFGASNFPFAFSVLGGDTASALAAGCAVVIKAHSAHPQTSQLSYEIAMDALKKSGAPAGLIALGHGRQFGTVALTDPRVSAGAFTGSRSGGRALFDIAQSRPNPIPFYGELGSVNPVVVLQSALTDVAALATGYLDSLLLGNGQFCTNPSLLFVPESDEFLTHVKENLATREASPFLSELTQSLHDKNRDHVRSSTKPLQYAGKSAPGEGFFSTPEVFVLMAAKVKPEELAEECFGPTGIIVTYKNLQELNSIVAKLEGALVGAVFASKDDSQLPGILNLLAGNCGRVVLNAWPTGVAVTAGQHHGGPYPAATSVLHTSVGVHAISRFLRPVTFQGLPDALYKAVTSEPVKGN</sequence>
<evidence type="ECO:0000313" key="10">
    <source>
        <dbReference type="EMBL" id="CAB4969238.1"/>
    </source>
</evidence>
<dbReference type="InterPro" id="IPR015590">
    <property type="entry name" value="Aldehyde_DH_dom"/>
</dbReference>
<dbReference type="InterPro" id="IPR016162">
    <property type="entry name" value="Ald_DH_N"/>
</dbReference>
<dbReference type="AlphaFoldDB" id="A0A6J6P857"/>
<accession>A0A6J6P857</accession>
<dbReference type="EMBL" id="CAEZXO010000005">
    <property type="protein sequence ID" value="CAB4695017.1"/>
    <property type="molecule type" value="Genomic_DNA"/>
</dbReference>